<proteinExistence type="predicted"/>
<dbReference type="Proteomes" id="UP001642409">
    <property type="component" value="Unassembled WGS sequence"/>
</dbReference>
<comment type="caution">
    <text evidence="1">The sequence shown here is derived from an EMBL/GenBank/DDBJ whole genome shotgun (WGS) entry which is preliminary data.</text>
</comment>
<protein>
    <submittedName>
        <fullName evidence="2">Hypothetical_protein</fullName>
    </submittedName>
</protein>
<evidence type="ECO:0000313" key="2">
    <source>
        <dbReference type="EMBL" id="CAL6090730.1"/>
    </source>
</evidence>
<evidence type="ECO:0000313" key="1">
    <source>
        <dbReference type="EMBL" id="CAI9924987.1"/>
    </source>
</evidence>
<reference evidence="2 3" key="2">
    <citation type="submission" date="2024-07" db="EMBL/GenBank/DDBJ databases">
        <authorList>
            <person name="Akdeniz Z."/>
        </authorList>
    </citation>
    <scope>NUCLEOTIDE SEQUENCE [LARGE SCALE GENOMIC DNA]</scope>
</reference>
<keyword evidence="3" id="KW-1185">Reference proteome</keyword>
<sequence>MWTYLIWKYTGDRLTLASSQPARHAKESLVAQLAQLDSAPDYGSGGSRFKSWVVHIFAFVVSLKQLLKQQYTTISNVIIQVNQNINISIKTLEQLVNLYLLFN</sequence>
<dbReference type="EMBL" id="CAXDID020000430">
    <property type="protein sequence ID" value="CAL6090730.1"/>
    <property type="molecule type" value="Genomic_DNA"/>
</dbReference>
<dbReference type="AlphaFoldDB" id="A0AA86TSD6"/>
<name>A0AA86TSD6_9EUKA</name>
<dbReference type="EMBL" id="CATOUU010000331">
    <property type="protein sequence ID" value="CAI9924987.1"/>
    <property type="molecule type" value="Genomic_DNA"/>
</dbReference>
<accession>A0AA86TSD6</accession>
<organism evidence="1">
    <name type="scientific">Hexamita inflata</name>
    <dbReference type="NCBI Taxonomy" id="28002"/>
    <lineage>
        <taxon>Eukaryota</taxon>
        <taxon>Metamonada</taxon>
        <taxon>Diplomonadida</taxon>
        <taxon>Hexamitidae</taxon>
        <taxon>Hexamitinae</taxon>
        <taxon>Hexamita</taxon>
    </lineage>
</organism>
<reference evidence="1" key="1">
    <citation type="submission" date="2023-06" db="EMBL/GenBank/DDBJ databases">
        <authorList>
            <person name="Kurt Z."/>
        </authorList>
    </citation>
    <scope>NUCLEOTIDE SEQUENCE</scope>
</reference>
<evidence type="ECO:0000313" key="3">
    <source>
        <dbReference type="Proteomes" id="UP001642409"/>
    </source>
</evidence>
<gene>
    <name evidence="1" type="ORF">HINF_LOCUS12632</name>
    <name evidence="2" type="ORF">HINF_LOCUS65449</name>
</gene>